<dbReference type="EMBL" id="BAAARW010000002">
    <property type="protein sequence ID" value="GAA2400103.1"/>
    <property type="molecule type" value="Genomic_DNA"/>
</dbReference>
<evidence type="ECO:0000313" key="4">
    <source>
        <dbReference type="Proteomes" id="UP001501231"/>
    </source>
</evidence>
<dbReference type="Proteomes" id="UP001501231">
    <property type="component" value="Unassembled WGS sequence"/>
</dbReference>
<proteinExistence type="inferred from homology"/>
<comment type="similarity">
    <text evidence="1">Belongs to the cytochrome P450 family.</text>
</comment>
<evidence type="ECO:0000256" key="1">
    <source>
        <dbReference type="ARBA" id="ARBA00010617"/>
    </source>
</evidence>
<keyword evidence="4" id="KW-1185">Reference proteome</keyword>
<dbReference type="SUPFAM" id="SSF48264">
    <property type="entry name" value="Cytochrome P450"/>
    <property type="match status" value="1"/>
</dbReference>
<accession>A0ABP5VI95</accession>
<organism evidence="3 4">
    <name type="scientific">Actinomadura vinacea</name>
    <dbReference type="NCBI Taxonomy" id="115336"/>
    <lineage>
        <taxon>Bacteria</taxon>
        <taxon>Bacillati</taxon>
        <taxon>Actinomycetota</taxon>
        <taxon>Actinomycetes</taxon>
        <taxon>Streptosporangiales</taxon>
        <taxon>Thermomonosporaceae</taxon>
        <taxon>Actinomadura</taxon>
    </lineage>
</organism>
<reference evidence="4" key="1">
    <citation type="journal article" date="2019" name="Int. J. Syst. Evol. Microbiol.">
        <title>The Global Catalogue of Microorganisms (GCM) 10K type strain sequencing project: providing services to taxonomists for standard genome sequencing and annotation.</title>
        <authorList>
            <consortium name="The Broad Institute Genomics Platform"/>
            <consortium name="The Broad Institute Genome Sequencing Center for Infectious Disease"/>
            <person name="Wu L."/>
            <person name="Ma J."/>
        </authorList>
    </citation>
    <scope>NUCLEOTIDE SEQUENCE [LARGE SCALE GENOMIC DNA]</scope>
    <source>
        <strain evidence="4">JCM 3325</strain>
    </source>
</reference>
<feature type="region of interest" description="Disordered" evidence="2">
    <location>
        <begin position="1"/>
        <end position="22"/>
    </location>
</feature>
<dbReference type="InterPro" id="IPR017972">
    <property type="entry name" value="Cyt_P450_CS"/>
</dbReference>
<dbReference type="InterPro" id="IPR036396">
    <property type="entry name" value="Cyt_P450_sf"/>
</dbReference>
<name>A0ABP5VI95_9ACTN</name>
<protein>
    <submittedName>
        <fullName evidence="3">Cytochrome P450</fullName>
    </submittedName>
</protein>
<dbReference type="PRINTS" id="PR00359">
    <property type="entry name" value="BP450"/>
</dbReference>
<dbReference type="PANTHER" id="PTHR46696:SF1">
    <property type="entry name" value="CYTOCHROME P450 YJIB-RELATED"/>
    <property type="match status" value="1"/>
</dbReference>
<comment type="caution">
    <text evidence="3">The sequence shown here is derived from an EMBL/GenBank/DDBJ whole genome shotgun (WGS) entry which is preliminary data.</text>
</comment>
<evidence type="ECO:0000256" key="2">
    <source>
        <dbReference type="SAM" id="MobiDB-lite"/>
    </source>
</evidence>
<dbReference type="CDD" id="cd20623">
    <property type="entry name" value="CYP_unk"/>
    <property type="match status" value="1"/>
</dbReference>
<gene>
    <name evidence="3" type="ORF">GCM10010191_04030</name>
</gene>
<dbReference type="PROSITE" id="PS00086">
    <property type="entry name" value="CYTOCHROME_P450"/>
    <property type="match status" value="1"/>
</dbReference>
<dbReference type="InterPro" id="IPR002397">
    <property type="entry name" value="Cyt_P450_B"/>
</dbReference>
<dbReference type="PANTHER" id="PTHR46696">
    <property type="entry name" value="P450, PUTATIVE (EUROFUNG)-RELATED"/>
    <property type="match status" value="1"/>
</dbReference>
<dbReference type="RefSeq" id="WP_344586566.1">
    <property type="nucleotide sequence ID" value="NZ_BAAARW010000002.1"/>
</dbReference>
<evidence type="ECO:0000313" key="3">
    <source>
        <dbReference type="EMBL" id="GAA2400103.1"/>
    </source>
</evidence>
<sequence length="399" mass="43275">MTAETPSSPEGPGCPQGHVPLYGEDFAADPQRVYDGMRHRGTAVPVELSPGVEATLILGYDAALEALRDPGSFPKDGRAWEKTVPEDCPLKPVLGYRPSCLYADGERHSRLRSALQDSLARIDVIDLRRHVEETADELIASLGPRGEADLVGEYARVLVAQVFTRLFGCPPELAQRVIVALSGVIDVEHADEANKMLGQALADLVMLKRREPGPDVASWMMAHPARMTDQEMMDQIALVIGMGVEPQHSLIANGLRLLLIDDRFAGDLSGGNLAIEDALDEILWTDPPLANLGFSFPVRETDFAGARLPADQPVLVSFAAANTDPSRATGSRVGNRAHLAWGAGPHTCPAKRPARLIASVAIERLLDQFPDMEVAIDPAELRWRPGPIHRSLTALPVRF</sequence>
<dbReference type="Gene3D" id="1.10.630.10">
    <property type="entry name" value="Cytochrome P450"/>
    <property type="match status" value="1"/>
</dbReference>